<dbReference type="Pfam" id="PF16363">
    <property type="entry name" value="GDP_Man_Dehyd"/>
    <property type="match status" value="1"/>
</dbReference>
<evidence type="ECO:0000313" key="9">
    <source>
        <dbReference type="EMBL" id="GAN34020.1"/>
    </source>
</evidence>
<dbReference type="EMBL" id="BAFN01000001">
    <property type="protein sequence ID" value="GAN34020.1"/>
    <property type="molecule type" value="Genomic_DNA"/>
</dbReference>
<dbReference type="InterPro" id="IPR016040">
    <property type="entry name" value="NAD(P)-bd_dom"/>
</dbReference>
<evidence type="ECO:0000259" key="8">
    <source>
        <dbReference type="Pfam" id="PF16363"/>
    </source>
</evidence>
<dbReference type="PANTHER" id="PTHR43000">
    <property type="entry name" value="DTDP-D-GLUCOSE 4,6-DEHYDRATASE-RELATED"/>
    <property type="match status" value="1"/>
</dbReference>
<keyword evidence="5" id="KW-0520">NAD</keyword>
<comment type="catalytic activity">
    <reaction evidence="1 7">
        <text>dTDP-alpha-D-glucose = dTDP-4-dehydro-6-deoxy-alpha-D-glucose + H2O</text>
        <dbReference type="Rhea" id="RHEA:17221"/>
        <dbReference type="ChEBI" id="CHEBI:15377"/>
        <dbReference type="ChEBI" id="CHEBI:57477"/>
        <dbReference type="ChEBI" id="CHEBI:57649"/>
        <dbReference type="EC" id="4.2.1.46"/>
    </reaction>
</comment>
<dbReference type="EC" id="4.2.1.46" evidence="4 7"/>
<keyword evidence="6 7" id="KW-0456">Lyase</keyword>
<accession>A0ABQ0JZX2</accession>
<proteinExistence type="inferred from homology"/>
<evidence type="ECO:0000256" key="5">
    <source>
        <dbReference type="ARBA" id="ARBA00023027"/>
    </source>
</evidence>
<dbReference type="InterPro" id="IPR005888">
    <property type="entry name" value="dTDP_Gluc_deHydtase"/>
</dbReference>
<dbReference type="Proteomes" id="UP000032309">
    <property type="component" value="Unassembled WGS sequence"/>
</dbReference>
<feature type="domain" description="NAD(P)-binding" evidence="8">
    <location>
        <begin position="4"/>
        <end position="305"/>
    </location>
</feature>
<dbReference type="CDD" id="cd05246">
    <property type="entry name" value="dTDP_GD_SDR_e"/>
    <property type="match status" value="1"/>
</dbReference>
<comment type="cofactor">
    <cofactor evidence="2 7">
        <name>NAD(+)</name>
        <dbReference type="ChEBI" id="CHEBI:57540"/>
    </cofactor>
</comment>
<evidence type="ECO:0000256" key="2">
    <source>
        <dbReference type="ARBA" id="ARBA00001911"/>
    </source>
</evidence>
<protein>
    <recommendedName>
        <fullName evidence="4 7">dTDP-glucose 4,6-dehydratase</fullName>
        <ecNumber evidence="4 7">4.2.1.46</ecNumber>
    </recommendedName>
</protein>
<evidence type="ECO:0000256" key="3">
    <source>
        <dbReference type="ARBA" id="ARBA00008178"/>
    </source>
</evidence>
<dbReference type="InterPro" id="IPR036291">
    <property type="entry name" value="NAD(P)-bd_dom_sf"/>
</dbReference>
<dbReference type="SUPFAM" id="SSF51735">
    <property type="entry name" value="NAD(P)-binding Rossmann-fold domains"/>
    <property type="match status" value="1"/>
</dbReference>
<comment type="similarity">
    <text evidence="3 7">Belongs to the NAD(P)-dependent epimerase/dehydratase family. dTDP-glucose dehydratase subfamily.</text>
</comment>
<reference evidence="10" key="1">
    <citation type="journal article" date="2015" name="Genome Announc.">
        <title>Draft Genome Sequence of an Anaerobic Ammonium-Oxidizing Bacterium, "Candidatus Brocadia sinica".</title>
        <authorList>
            <person name="Oshiki M."/>
            <person name="Shinyako-Hata K."/>
            <person name="Satoh H."/>
            <person name="Okabe S."/>
        </authorList>
    </citation>
    <scope>NUCLEOTIDE SEQUENCE [LARGE SCALE GENOMIC DNA]</scope>
    <source>
        <strain evidence="10">JPN1</strain>
    </source>
</reference>
<dbReference type="NCBIfam" id="TIGR01181">
    <property type="entry name" value="dTDP_gluc_dehyt"/>
    <property type="match status" value="1"/>
</dbReference>
<dbReference type="RefSeq" id="WP_052564072.1">
    <property type="nucleotide sequence ID" value="NZ_BAFN01000001.1"/>
</dbReference>
<gene>
    <name evidence="9" type="ORF">BROSI_A2555</name>
</gene>
<evidence type="ECO:0000256" key="1">
    <source>
        <dbReference type="ARBA" id="ARBA00001539"/>
    </source>
</evidence>
<organism evidence="9 10">
    <name type="scientific">Candidatus Brocadia sinica JPN1</name>
    <dbReference type="NCBI Taxonomy" id="1197129"/>
    <lineage>
        <taxon>Bacteria</taxon>
        <taxon>Pseudomonadati</taxon>
        <taxon>Planctomycetota</taxon>
        <taxon>Candidatus Brocadiia</taxon>
        <taxon>Candidatus Brocadiales</taxon>
        <taxon>Candidatus Brocadiaceae</taxon>
        <taxon>Candidatus Brocadia</taxon>
    </lineage>
</organism>
<keyword evidence="10" id="KW-1185">Reference proteome</keyword>
<evidence type="ECO:0000256" key="6">
    <source>
        <dbReference type="ARBA" id="ARBA00023239"/>
    </source>
</evidence>
<comment type="caution">
    <text evidence="9">The sequence shown here is derived from an EMBL/GenBank/DDBJ whole genome shotgun (WGS) entry which is preliminary data.</text>
</comment>
<dbReference type="Gene3D" id="3.90.25.10">
    <property type="entry name" value="UDP-galactose 4-epimerase, domain 1"/>
    <property type="match status" value="1"/>
</dbReference>
<evidence type="ECO:0000256" key="4">
    <source>
        <dbReference type="ARBA" id="ARBA00011990"/>
    </source>
</evidence>
<sequence length="346" mass="39950">MTILITGGAGFIGSHFVRRMINQGKRVAVLDKLTYAGNLENLKDIIEDPKMSQQFKFYKGDIGNQEFVEHIFVEENIDTIANFAAESHVDRSIRSASNFIDTDMKGVFVLLEASRRFSLKKFIQISTDEVYGTAHQGAFKETDALNPSNPYSASKAGGDRLAYAYWVTYKLPIIITRASNNYGTNQHPEKFIPLFITNALEDKKLPLYGDGRQIRDWIHVEDHCAGIDFIMNHGQDGEVYNIGGGNERYNIDTAHLILDELKKPRSLIEHVKDREGHDRRYALDCSKLMLLGWKPRIKFENGLSDTIHWYRNNQVWWKRIKNGEFMEYYNKQYSHRFADTDVQQTH</sequence>
<evidence type="ECO:0000313" key="10">
    <source>
        <dbReference type="Proteomes" id="UP000032309"/>
    </source>
</evidence>
<evidence type="ECO:0000256" key="7">
    <source>
        <dbReference type="RuleBase" id="RU004473"/>
    </source>
</evidence>
<name>A0ABQ0JZX2_9BACT</name>
<dbReference type="Gene3D" id="3.40.50.720">
    <property type="entry name" value="NAD(P)-binding Rossmann-like Domain"/>
    <property type="match status" value="1"/>
</dbReference>